<dbReference type="InterPro" id="IPR004387">
    <property type="entry name" value="Pept_M50_Zn"/>
</dbReference>
<evidence type="ECO:0000259" key="13">
    <source>
        <dbReference type="Pfam" id="PF17820"/>
    </source>
</evidence>
<comment type="cofactor">
    <cofactor evidence="1">
        <name>Zn(2+)</name>
        <dbReference type="ChEBI" id="CHEBI:29105"/>
    </cofactor>
</comment>
<dbReference type="GO" id="GO:0004222">
    <property type="term" value="F:metalloendopeptidase activity"/>
    <property type="evidence" value="ECO:0007669"/>
    <property type="project" value="InterPro"/>
</dbReference>
<dbReference type="EMBL" id="RQYT01000001">
    <property type="protein sequence ID" value="RRD51465.1"/>
    <property type="molecule type" value="Genomic_DNA"/>
</dbReference>
<gene>
    <name evidence="14" type="ORF">EII35_00845</name>
</gene>
<comment type="caution">
    <text evidence="14">The sequence shown here is derived from an EMBL/GenBank/DDBJ whole genome shotgun (WGS) entry which is preliminary data.</text>
</comment>
<evidence type="ECO:0000313" key="15">
    <source>
        <dbReference type="Proteomes" id="UP000280935"/>
    </source>
</evidence>
<dbReference type="GO" id="GO:0006508">
    <property type="term" value="P:proteolysis"/>
    <property type="evidence" value="ECO:0007669"/>
    <property type="project" value="UniProtKB-KW"/>
</dbReference>
<dbReference type="InterPro" id="IPR036034">
    <property type="entry name" value="PDZ_sf"/>
</dbReference>
<feature type="transmembrane region" description="Helical" evidence="11">
    <location>
        <begin position="339"/>
        <end position="359"/>
    </location>
</feature>
<dbReference type="PANTHER" id="PTHR42837">
    <property type="entry name" value="REGULATOR OF SIGMA-E PROTEASE RSEP"/>
    <property type="match status" value="1"/>
</dbReference>
<keyword evidence="7" id="KW-0862">Zinc</keyword>
<keyword evidence="9" id="KW-0482">Metalloprotease</keyword>
<dbReference type="InterPro" id="IPR041489">
    <property type="entry name" value="PDZ_6"/>
</dbReference>
<feature type="transmembrane region" description="Helical" evidence="11">
    <location>
        <begin position="123"/>
        <end position="147"/>
    </location>
</feature>
<feature type="domain" description="PDZ" evidence="13">
    <location>
        <begin position="178"/>
        <end position="226"/>
    </location>
</feature>
<comment type="similarity">
    <text evidence="3">Belongs to the peptidase M50B family.</text>
</comment>
<keyword evidence="5 11" id="KW-0812">Transmembrane</keyword>
<dbReference type="PANTHER" id="PTHR42837:SF2">
    <property type="entry name" value="MEMBRANE METALLOPROTEASE ARASP2, CHLOROPLASTIC-RELATED"/>
    <property type="match status" value="1"/>
</dbReference>
<evidence type="ECO:0000259" key="12">
    <source>
        <dbReference type="Pfam" id="PF02163"/>
    </source>
</evidence>
<dbReference type="InterPro" id="IPR008915">
    <property type="entry name" value="Peptidase_M50"/>
</dbReference>
<evidence type="ECO:0000256" key="1">
    <source>
        <dbReference type="ARBA" id="ARBA00001947"/>
    </source>
</evidence>
<evidence type="ECO:0000256" key="2">
    <source>
        <dbReference type="ARBA" id="ARBA00004141"/>
    </source>
</evidence>
<dbReference type="Gene3D" id="2.30.42.10">
    <property type="match status" value="1"/>
</dbReference>
<evidence type="ECO:0000256" key="4">
    <source>
        <dbReference type="ARBA" id="ARBA00022670"/>
    </source>
</evidence>
<evidence type="ECO:0000256" key="8">
    <source>
        <dbReference type="ARBA" id="ARBA00022989"/>
    </source>
</evidence>
<dbReference type="RefSeq" id="WP_125226566.1">
    <property type="nucleotide sequence ID" value="NZ_RQYT01000001.1"/>
</dbReference>
<feature type="domain" description="Peptidase M50" evidence="12">
    <location>
        <begin position="12"/>
        <end position="381"/>
    </location>
</feature>
<evidence type="ECO:0000256" key="6">
    <source>
        <dbReference type="ARBA" id="ARBA00022801"/>
    </source>
</evidence>
<keyword evidence="6" id="KW-0378">Hydrolase</keyword>
<reference evidence="14 15" key="1">
    <citation type="submission" date="2018-11" db="EMBL/GenBank/DDBJ databases">
        <title>Genomes From Bacteria Associated with the Canine Oral Cavity: a Test Case for Automated Genome-Based Taxonomic Assignment.</title>
        <authorList>
            <person name="Coil D.A."/>
            <person name="Jospin G."/>
            <person name="Darling A.E."/>
            <person name="Wallis C."/>
            <person name="Davis I.J."/>
            <person name="Harris S."/>
            <person name="Eisen J.A."/>
            <person name="Holcombe L.J."/>
            <person name="O'Flynn C."/>
        </authorList>
    </citation>
    <scope>NUCLEOTIDE SEQUENCE [LARGE SCALE GENOMIC DNA]</scope>
    <source>
        <strain evidence="14 15">OH2822_COT-296</strain>
    </source>
</reference>
<dbReference type="CDD" id="cd06163">
    <property type="entry name" value="S2P-M50_PDZ_RseP-like"/>
    <property type="match status" value="1"/>
</dbReference>
<sequence>MTLLLTILLAIAFFVLIMACIALHEVGHFVPAKLFGVRTTQFFVGFGRTVWSRTKGETEYGLKAFPLGGFVRMLGMFPPERPSDRPKGWLTRMADRARSYEYEEITPADDGRLFHQKPVWQRIIIMLGGPTMNLLIAFLIFLGINVFHGTWQSTTTITVVNDCIIPADRTPATCQPGDPETPAKRAGVQVGDRVVSFNGVTINDWTQLGDLIRANGAGPARLVVERDGKVVELPEVATVIQTLPDRLNPRATVEAGFMGFSPDRALIKGGPAETVDQMWFYTRSSMAALAAFPVNVWNVGVDLVTGQERDVNGPISILGASRVAGEIATVEGLTTSDRIASFAGLLASVNLFLFIFNLVPLLPLDGGHVAGALYEALRRGVARLRGKVDPGPVDTAKLLPVAYVVGGFLLVTGLVLILADLISPVKLF</sequence>
<evidence type="ECO:0000256" key="11">
    <source>
        <dbReference type="SAM" id="Phobius"/>
    </source>
</evidence>
<protein>
    <submittedName>
        <fullName evidence="14">PDZ domain-containing protein</fullName>
    </submittedName>
</protein>
<evidence type="ECO:0000256" key="9">
    <source>
        <dbReference type="ARBA" id="ARBA00023049"/>
    </source>
</evidence>
<dbReference type="GO" id="GO:0016020">
    <property type="term" value="C:membrane"/>
    <property type="evidence" value="ECO:0007669"/>
    <property type="project" value="UniProtKB-SubCell"/>
</dbReference>
<dbReference type="Proteomes" id="UP000280935">
    <property type="component" value="Unassembled WGS sequence"/>
</dbReference>
<keyword evidence="8 11" id="KW-1133">Transmembrane helix</keyword>
<dbReference type="Pfam" id="PF02163">
    <property type="entry name" value="Peptidase_M50"/>
    <property type="match status" value="1"/>
</dbReference>
<keyword evidence="4" id="KW-0645">Protease</keyword>
<dbReference type="Pfam" id="PF17820">
    <property type="entry name" value="PDZ_6"/>
    <property type="match status" value="1"/>
</dbReference>
<evidence type="ECO:0000256" key="10">
    <source>
        <dbReference type="ARBA" id="ARBA00023136"/>
    </source>
</evidence>
<dbReference type="AlphaFoldDB" id="A0A3P1WZ56"/>
<organism evidence="14 15">
    <name type="scientific">Arachnia propionica</name>
    <dbReference type="NCBI Taxonomy" id="1750"/>
    <lineage>
        <taxon>Bacteria</taxon>
        <taxon>Bacillati</taxon>
        <taxon>Actinomycetota</taxon>
        <taxon>Actinomycetes</taxon>
        <taxon>Propionibacteriales</taxon>
        <taxon>Propionibacteriaceae</taxon>
        <taxon>Arachnia</taxon>
    </lineage>
</organism>
<comment type="subcellular location">
    <subcellularLocation>
        <location evidence="2">Membrane</location>
        <topology evidence="2">Multi-pass membrane protein</topology>
    </subcellularLocation>
</comment>
<evidence type="ECO:0000256" key="7">
    <source>
        <dbReference type="ARBA" id="ARBA00022833"/>
    </source>
</evidence>
<feature type="transmembrane region" description="Helical" evidence="11">
    <location>
        <begin position="401"/>
        <end position="422"/>
    </location>
</feature>
<name>A0A3P1WZ56_9ACTN</name>
<evidence type="ECO:0000256" key="3">
    <source>
        <dbReference type="ARBA" id="ARBA00007931"/>
    </source>
</evidence>
<dbReference type="SUPFAM" id="SSF50156">
    <property type="entry name" value="PDZ domain-like"/>
    <property type="match status" value="1"/>
</dbReference>
<dbReference type="OrthoDB" id="9782003at2"/>
<proteinExistence type="inferred from homology"/>
<accession>A0A3P1WZ56</accession>
<keyword evidence="10 11" id="KW-0472">Membrane</keyword>
<evidence type="ECO:0000256" key="5">
    <source>
        <dbReference type="ARBA" id="ARBA00022692"/>
    </source>
</evidence>
<evidence type="ECO:0000313" key="14">
    <source>
        <dbReference type="EMBL" id="RRD51465.1"/>
    </source>
</evidence>